<feature type="region of interest" description="Disordered" evidence="5">
    <location>
        <begin position="1"/>
        <end position="27"/>
    </location>
</feature>
<keyword evidence="2 6" id="KW-0812">Transmembrane</keyword>
<dbReference type="EMBL" id="JAQQBR010000001">
    <property type="protein sequence ID" value="KAK0182331.1"/>
    <property type="molecule type" value="Genomic_DNA"/>
</dbReference>
<organism evidence="7 8">
    <name type="scientific">Microctonus hyperodae</name>
    <name type="common">Parasitoid wasp</name>
    <dbReference type="NCBI Taxonomy" id="165561"/>
    <lineage>
        <taxon>Eukaryota</taxon>
        <taxon>Metazoa</taxon>
        <taxon>Ecdysozoa</taxon>
        <taxon>Arthropoda</taxon>
        <taxon>Hexapoda</taxon>
        <taxon>Insecta</taxon>
        <taxon>Pterygota</taxon>
        <taxon>Neoptera</taxon>
        <taxon>Endopterygota</taxon>
        <taxon>Hymenoptera</taxon>
        <taxon>Apocrita</taxon>
        <taxon>Ichneumonoidea</taxon>
        <taxon>Braconidae</taxon>
        <taxon>Euphorinae</taxon>
        <taxon>Microctonus</taxon>
    </lineage>
</organism>
<evidence type="ECO:0000313" key="8">
    <source>
        <dbReference type="Proteomes" id="UP001168972"/>
    </source>
</evidence>
<dbReference type="GO" id="GO:0030150">
    <property type="term" value="P:protein import into mitochondrial matrix"/>
    <property type="evidence" value="ECO:0007669"/>
    <property type="project" value="TreeGrafter"/>
</dbReference>
<dbReference type="Proteomes" id="UP001168972">
    <property type="component" value="Unassembled WGS sequence"/>
</dbReference>
<dbReference type="GO" id="GO:0005744">
    <property type="term" value="C:TIM23 mitochondrial import inner membrane translocase complex"/>
    <property type="evidence" value="ECO:0007669"/>
    <property type="project" value="TreeGrafter"/>
</dbReference>
<dbReference type="PANTHER" id="PTHR15371:SF0">
    <property type="entry name" value="SD19278P"/>
    <property type="match status" value="1"/>
</dbReference>
<proteinExistence type="predicted"/>
<keyword evidence="3 6" id="KW-1133">Transmembrane helix</keyword>
<reference evidence="7" key="2">
    <citation type="submission" date="2023-03" db="EMBL/GenBank/DDBJ databases">
        <authorList>
            <person name="Inwood S.N."/>
            <person name="Skelly J.G."/>
            <person name="Guhlin J."/>
            <person name="Harrop T.W.R."/>
            <person name="Goldson S.G."/>
            <person name="Dearden P.K."/>
        </authorList>
    </citation>
    <scope>NUCLEOTIDE SEQUENCE</scope>
    <source>
        <strain evidence="7">Lincoln</strain>
        <tissue evidence="7">Whole body</tissue>
    </source>
</reference>
<dbReference type="GO" id="GO:0008320">
    <property type="term" value="F:protein transmembrane transporter activity"/>
    <property type="evidence" value="ECO:0007669"/>
    <property type="project" value="TreeGrafter"/>
</dbReference>
<evidence type="ECO:0000256" key="6">
    <source>
        <dbReference type="SAM" id="Phobius"/>
    </source>
</evidence>
<dbReference type="AlphaFoldDB" id="A0AA39G6S7"/>
<keyword evidence="4 6" id="KW-0472">Membrane</keyword>
<evidence type="ECO:0000256" key="4">
    <source>
        <dbReference type="ARBA" id="ARBA00023136"/>
    </source>
</evidence>
<evidence type="ECO:0000256" key="1">
    <source>
        <dbReference type="ARBA" id="ARBA00004141"/>
    </source>
</evidence>
<dbReference type="Pfam" id="PF02466">
    <property type="entry name" value="Tim17"/>
    <property type="match status" value="1"/>
</dbReference>
<feature type="transmembrane region" description="Helical" evidence="6">
    <location>
        <begin position="121"/>
        <end position="142"/>
    </location>
</feature>
<name>A0AA39G6S7_MICHY</name>
<feature type="transmembrane region" description="Helical" evidence="6">
    <location>
        <begin position="167"/>
        <end position="188"/>
    </location>
</feature>
<evidence type="ECO:0000256" key="2">
    <source>
        <dbReference type="ARBA" id="ARBA00022692"/>
    </source>
</evidence>
<comment type="subcellular location">
    <subcellularLocation>
        <location evidence="1">Membrane</location>
        <topology evidence="1">Multi-pass membrane protein</topology>
    </subcellularLocation>
</comment>
<evidence type="ECO:0000313" key="7">
    <source>
        <dbReference type="EMBL" id="KAK0182331.1"/>
    </source>
</evidence>
<reference evidence="7" key="1">
    <citation type="journal article" date="2023" name="bioRxiv">
        <title>Scaffold-level genome assemblies of two parasitoid biocontrol wasps reveal the parthenogenesis mechanism and an associated novel virus.</title>
        <authorList>
            <person name="Inwood S."/>
            <person name="Skelly J."/>
            <person name="Guhlin J."/>
            <person name="Harrop T."/>
            <person name="Goldson S."/>
            <person name="Dearden P."/>
        </authorList>
    </citation>
    <scope>NUCLEOTIDE SEQUENCE</scope>
    <source>
        <strain evidence="7">Lincoln</strain>
        <tissue evidence="7">Whole body</tissue>
    </source>
</reference>
<comment type="caution">
    <text evidence="7">The sequence shown here is derived from an EMBL/GenBank/DDBJ whole genome shotgun (WGS) entry which is preliminary data.</text>
</comment>
<protein>
    <recommendedName>
        <fullName evidence="9">Mitochondrial import inner membrane translocase subunit Tim23</fullName>
    </recommendedName>
</protein>
<evidence type="ECO:0000256" key="5">
    <source>
        <dbReference type="SAM" id="MobiDB-lite"/>
    </source>
</evidence>
<keyword evidence="8" id="KW-1185">Reference proteome</keyword>
<evidence type="ECO:0008006" key="9">
    <source>
        <dbReference type="Google" id="ProtNLM"/>
    </source>
</evidence>
<dbReference type="InterPro" id="IPR045238">
    <property type="entry name" value="Tim23-like"/>
</dbReference>
<accession>A0AA39G6S7</accession>
<evidence type="ECO:0000256" key="3">
    <source>
        <dbReference type="ARBA" id="ARBA00022989"/>
    </source>
</evidence>
<sequence length="207" mass="22189">MLDLRDDNAKQSFSNSRRENDDLNISAPQHGVTSFSPYLNFDPAYFPPSQPEFIIPEGAVKQRGRLEFAFSQIGAACIIGAGLGGATGVYRGLKATTLAGQTGKLRRTQLINHAMKNGASLANTLGIVSLMYSSFGVILQWTRGTDDSLNTLLASTATGMLFKSTAGLQRCAMGGGVGLALASMYCLWNNRDALTQLRHHSMNPASK</sequence>
<gene>
    <name evidence="7" type="ORF">PV327_000481</name>
</gene>
<dbReference type="PANTHER" id="PTHR15371">
    <property type="entry name" value="TIM23"/>
    <property type="match status" value="1"/>
</dbReference>